<proteinExistence type="predicted"/>
<organism evidence="2 3">
    <name type="scientific">Streptomyces somaliensis (strain ATCC 33201 / DSM 40738 / JCM 12659 / KCTC 9044 / NCTC 11332 / NRRL B-12077 / IP 733)</name>
    <dbReference type="NCBI Taxonomy" id="1134445"/>
    <lineage>
        <taxon>Bacteria</taxon>
        <taxon>Bacillati</taxon>
        <taxon>Actinomycetota</taxon>
        <taxon>Actinomycetes</taxon>
        <taxon>Kitasatosporales</taxon>
        <taxon>Streptomycetaceae</taxon>
        <taxon>Streptomyces</taxon>
    </lineage>
</organism>
<keyword evidence="3" id="KW-1185">Reference proteome</keyword>
<accession>A0AA44DH90</accession>
<sequence>MTTPSPPHRTPGAGGPVHPAPEPRPGAPSRALRLRAADGWERFMRRAEAEDQRETET</sequence>
<dbReference type="RefSeq" id="WP_168440496.1">
    <property type="nucleotide sequence ID" value="NZ_JAAXOU010000316.1"/>
</dbReference>
<name>A0AA44DH90_STRE0</name>
<protein>
    <submittedName>
        <fullName evidence="2">Uncharacterized protein</fullName>
    </submittedName>
</protein>
<evidence type="ECO:0000313" key="2">
    <source>
        <dbReference type="EMBL" id="NKY16265.1"/>
    </source>
</evidence>
<dbReference type="Proteomes" id="UP000570003">
    <property type="component" value="Unassembled WGS sequence"/>
</dbReference>
<dbReference type="EMBL" id="JAAXOU010000316">
    <property type="protein sequence ID" value="NKY16265.1"/>
    <property type="molecule type" value="Genomic_DNA"/>
</dbReference>
<evidence type="ECO:0000256" key="1">
    <source>
        <dbReference type="SAM" id="MobiDB-lite"/>
    </source>
</evidence>
<feature type="region of interest" description="Disordered" evidence="1">
    <location>
        <begin position="1"/>
        <end position="31"/>
    </location>
</feature>
<comment type="caution">
    <text evidence="2">The sequence shown here is derived from an EMBL/GenBank/DDBJ whole genome shotgun (WGS) entry which is preliminary data.</text>
</comment>
<evidence type="ECO:0000313" key="3">
    <source>
        <dbReference type="Proteomes" id="UP000570003"/>
    </source>
</evidence>
<gene>
    <name evidence="2" type="ORF">HGA06_19670</name>
</gene>
<reference evidence="2 3" key="1">
    <citation type="submission" date="2020-04" db="EMBL/GenBank/DDBJ databases">
        <title>MicrobeNet Type strains.</title>
        <authorList>
            <person name="Nicholson A.C."/>
        </authorList>
    </citation>
    <scope>NUCLEOTIDE SEQUENCE [LARGE SCALE GENOMIC DNA]</scope>
    <source>
        <strain evidence="2 3">DSM 40738</strain>
    </source>
</reference>
<dbReference type="AlphaFoldDB" id="A0AA44DH90"/>